<keyword evidence="3" id="KW-1185">Reference proteome</keyword>
<name>A0A9P6XR03_9FUNG</name>
<feature type="compositionally biased region" description="Basic and acidic residues" evidence="1">
    <location>
        <begin position="81"/>
        <end position="93"/>
    </location>
</feature>
<feature type="compositionally biased region" description="Basic and acidic residues" evidence="1">
    <location>
        <begin position="54"/>
        <end position="64"/>
    </location>
</feature>
<protein>
    <submittedName>
        <fullName evidence="2">Uncharacterized protein</fullName>
    </submittedName>
</protein>
<dbReference type="Proteomes" id="UP000740926">
    <property type="component" value="Unassembled WGS sequence"/>
</dbReference>
<gene>
    <name evidence="2" type="ORF">G6F50_017155</name>
</gene>
<sequence>MLSSAWRPAIRSSWRTWPSWGPMWTRHPGPPRAHAVPAGHQPRQLGADPLHAGHGADRHADQRVHQGRLAGSAALRAGHRGGADPRDAADDRHGHARQGRIAHVGP</sequence>
<evidence type="ECO:0000313" key="3">
    <source>
        <dbReference type="Proteomes" id="UP000740926"/>
    </source>
</evidence>
<evidence type="ECO:0000256" key="1">
    <source>
        <dbReference type="SAM" id="MobiDB-lite"/>
    </source>
</evidence>
<dbReference type="AlphaFoldDB" id="A0A9P6XR03"/>
<evidence type="ECO:0000313" key="2">
    <source>
        <dbReference type="EMBL" id="KAG1530679.1"/>
    </source>
</evidence>
<organism evidence="2 3">
    <name type="scientific">Rhizopus delemar</name>
    <dbReference type="NCBI Taxonomy" id="936053"/>
    <lineage>
        <taxon>Eukaryota</taxon>
        <taxon>Fungi</taxon>
        <taxon>Fungi incertae sedis</taxon>
        <taxon>Mucoromycota</taxon>
        <taxon>Mucoromycotina</taxon>
        <taxon>Mucoromycetes</taxon>
        <taxon>Mucorales</taxon>
        <taxon>Mucorineae</taxon>
        <taxon>Rhizopodaceae</taxon>
        <taxon>Rhizopus</taxon>
    </lineage>
</organism>
<comment type="caution">
    <text evidence="2">The sequence shown here is derived from an EMBL/GenBank/DDBJ whole genome shotgun (WGS) entry which is preliminary data.</text>
</comment>
<feature type="region of interest" description="Disordered" evidence="1">
    <location>
        <begin position="17"/>
        <end position="106"/>
    </location>
</feature>
<reference evidence="2 3" key="1">
    <citation type="journal article" date="2020" name="Microb. Genom.">
        <title>Genetic diversity of clinical and environmental Mucorales isolates obtained from an investigation of mucormycosis cases among solid organ transplant recipients.</title>
        <authorList>
            <person name="Nguyen M.H."/>
            <person name="Kaul D."/>
            <person name="Muto C."/>
            <person name="Cheng S.J."/>
            <person name="Richter R.A."/>
            <person name="Bruno V.M."/>
            <person name="Liu G."/>
            <person name="Beyhan S."/>
            <person name="Sundermann A.J."/>
            <person name="Mounaud S."/>
            <person name="Pasculle A.W."/>
            <person name="Nierman W.C."/>
            <person name="Driscoll E."/>
            <person name="Cumbie R."/>
            <person name="Clancy C.J."/>
            <person name="Dupont C.L."/>
        </authorList>
    </citation>
    <scope>NUCLEOTIDE SEQUENCE [LARGE SCALE GENOMIC DNA]</scope>
    <source>
        <strain evidence="2 3">GL24</strain>
    </source>
</reference>
<dbReference type="EMBL" id="JAANIU010012039">
    <property type="protein sequence ID" value="KAG1530679.1"/>
    <property type="molecule type" value="Genomic_DNA"/>
</dbReference>
<proteinExistence type="predicted"/>
<feature type="compositionally biased region" description="Low complexity" evidence="1">
    <location>
        <begin position="67"/>
        <end position="76"/>
    </location>
</feature>
<accession>A0A9P6XR03</accession>